<reference evidence="2 3" key="1">
    <citation type="submission" date="2023-08" db="EMBL/GenBank/DDBJ databases">
        <title>Black Yeasts Isolated from many extreme environments.</title>
        <authorList>
            <person name="Coleine C."/>
            <person name="Stajich J.E."/>
            <person name="Selbmann L."/>
        </authorList>
    </citation>
    <scope>NUCLEOTIDE SEQUENCE [LARGE SCALE GENOMIC DNA]</scope>
    <source>
        <strain evidence="2 3">CCFEE 5792</strain>
    </source>
</reference>
<sequence length="240" mass="26549">MAPEPHEEMLKQLLSPSTHPLFSLPVSPCKPIIDSSRISDLSLHPVLESLLHILNLDLPSAHFLLRHMQAAPAYEAMYLHGILHRIEGDLDNTRAWYRDVQDSDVFRAVWSGEGSGFGGGDEDVTRDQQAHSSIADDATTDKDSENAAPGTNSMKVPIERALSFIDQLARARAPIRSGHIAPASLIHTSLDELSRVWQFCKEKFGTEPVVEASNVWVSMAEKNADIAEKMITGGEGWREF</sequence>
<protein>
    <recommendedName>
        <fullName evidence="4">CTLH domain-containing protein</fullName>
    </recommendedName>
</protein>
<evidence type="ECO:0008006" key="4">
    <source>
        <dbReference type="Google" id="ProtNLM"/>
    </source>
</evidence>
<evidence type="ECO:0000313" key="2">
    <source>
        <dbReference type="EMBL" id="KAK5061377.1"/>
    </source>
</evidence>
<gene>
    <name evidence="2" type="ORF">LTR84_007919</name>
</gene>
<comment type="caution">
    <text evidence="2">The sequence shown here is derived from an EMBL/GenBank/DDBJ whole genome shotgun (WGS) entry which is preliminary data.</text>
</comment>
<dbReference type="RefSeq" id="XP_064710474.1">
    <property type="nucleotide sequence ID" value="XM_064851471.1"/>
</dbReference>
<dbReference type="AlphaFoldDB" id="A0AAV9NQA3"/>
<evidence type="ECO:0000256" key="1">
    <source>
        <dbReference type="SAM" id="MobiDB-lite"/>
    </source>
</evidence>
<dbReference type="GeneID" id="89976084"/>
<proteinExistence type="predicted"/>
<feature type="region of interest" description="Disordered" evidence="1">
    <location>
        <begin position="116"/>
        <end position="153"/>
    </location>
</feature>
<organism evidence="2 3">
    <name type="scientific">Exophiala bonariae</name>
    <dbReference type="NCBI Taxonomy" id="1690606"/>
    <lineage>
        <taxon>Eukaryota</taxon>
        <taxon>Fungi</taxon>
        <taxon>Dikarya</taxon>
        <taxon>Ascomycota</taxon>
        <taxon>Pezizomycotina</taxon>
        <taxon>Eurotiomycetes</taxon>
        <taxon>Chaetothyriomycetidae</taxon>
        <taxon>Chaetothyriales</taxon>
        <taxon>Herpotrichiellaceae</taxon>
        <taxon>Exophiala</taxon>
    </lineage>
</organism>
<dbReference type="Proteomes" id="UP001358417">
    <property type="component" value="Unassembled WGS sequence"/>
</dbReference>
<dbReference type="EMBL" id="JAVRRD010000003">
    <property type="protein sequence ID" value="KAK5061377.1"/>
    <property type="molecule type" value="Genomic_DNA"/>
</dbReference>
<name>A0AAV9NQA3_9EURO</name>
<evidence type="ECO:0000313" key="3">
    <source>
        <dbReference type="Proteomes" id="UP001358417"/>
    </source>
</evidence>
<accession>A0AAV9NQA3</accession>
<keyword evidence="3" id="KW-1185">Reference proteome</keyword>